<feature type="transmembrane region" description="Helical" evidence="6">
    <location>
        <begin position="182"/>
        <end position="202"/>
    </location>
</feature>
<sequence>MRIDQKTKTRNKYETSKSILFKIKSFIRPNEWVNGLTHLLGVFLAFPGLYMLIHQAPAGKNLAFYISLYIFGISLFLLYMASTTYHLLNISERCTINLRRIDHMMIYILIAGSYTPICIIALPGWWGWGLLIAVWSLTLAGICLKIWCFNTPRWLSTLLYILMGWMVIIALYPLYLRVSFAGILWLALGGLSYTVGAVIYALKKPAIKIKYLGFHEIFHVFVLMGSFCHYWMVYRYLVLV</sequence>
<comment type="caution">
    <text evidence="7">The sequence shown here is derived from an EMBL/GenBank/DDBJ whole genome shotgun (WGS) entry which is preliminary data.</text>
</comment>
<dbReference type="PANTHER" id="PTHR20855:SF3">
    <property type="entry name" value="LD03007P"/>
    <property type="match status" value="1"/>
</dbReference>
<feature type="transmembrane region" description="Helical" evidence="6">
    <location>
        <begin position="214"/>
        <end position="234"/>
    </location>
</feature>
<feature type="transmembrane region" description="Helical" evidence="6">
    <location>
        <begin position="32"/>
        <end position="50"/>
    </location>
</feature>
<keyword evidence="3 6" id="KW-0812">Transmembrane</keyword>
<dbReference type="EMBL" id="LNQE01001870">
    <property type="protein sequence ID" value="KUG03726.1"/>
    <property type="molecule type" value="Genomic_DNA"/>
</dbReference>
<dbReference type="GO" id="GO:0140911">
    <property type="term" value="F:pore-forming activity"/>
    <property type="evidence" value="ECO:0007669"/>
    <property type="project" value="InterPro"/>
</dbReference>
<feature type="transmembrane region" description="Helical" evidence="6">
    <location>
        <begin position="128"/>
        <end position="147"/>
    </location>
</feature>
<evidence type="ECO:0000313" key="7">
    <source>
        <dbReference type="EMBL" id="KUG03726.1"/>
    </source>
</evidence>
<reference evidence="7" key="1">
    <citation type="journal article" date="2015" name="Proc. Natl. Acad. Sci. U.S.A.">
        <title>Networks of energetic and metabolic interactions define dynamics in microbial communities.</title>
        <authorList>
            <person name="Embree M."/>
            <person name="Liu J.K."/>
            <person name="Al-Bassam M.M."/>
            <person name="Zengler K."/>
        </authorList>
    </citation>
    <scope>NUCLEOTIDE SEQUENCE</scope>
</reference>
<evidence type="ECO:0000256" key="6">
    <source>
        <dbReference type="SAM" id="Phobius"/>
    </source>
</evidence>
<accession>A0A0W8E4Z9</accession>
<evidence type="ECO:0000256" key="5">
    <source>
        <dbReference type="ARBA" id="ARBA00023136"/>
    </source>
</evidence>
<feature type="transmembrane region" description="Helical" evidence="6">
    <location>
        <begin position="104"/>
        <end position="122"/>
    </location>
</feature>
<organism evidence="7">
    <name type="scientific">hydrocarbon metagenome</name>
    <dbReference type="NCBI Taxonomy" id="938273"/>
    <lineage>
        <taxon>unclassified sequences</taxon>
        <taxon>metagenomes</taxon>
        <taxon>ecological metagenomes</taxon>
    </lineage>
</organism>
<dbReference type="PANTHER" id="PTHR20855">
    <property type="entry name" value="ADIPOR/PROGESTIN RECEPTOR-RELATED"/>
    <property type="match status" value="1"/>
</dbReference>
<evidence type="ECO:0000256" key="4">
    <source>
        <dbReference type="ARBA" id="ARBA00022989"/>
    </source>
</evidence>
<keyword evidence="4 6" id="KW-1133">Transmembrane helix</keyword>
<evidence type="ECO:0000256" key="3">
    <source>
        <dbReference type="ARBA" id="ARBA00022692"/>
    </source>
</evidence>
<dbReference type="NCBIfam" id="TIGR01065">
    <property type="entry name" value="hlyIII"/>
    <property type="match status" value="1"/>
</dbReference>
<dbReference type="Pfam" id="PF03006">
    <property type="entry name" value="HlyIII"/>
    <property type="match status" value="1"/>
</dbReference>
<dbReference type="InterPro" id="IPR004254">
    <property type="entry name" value="AdipoR/HlyIII-related"/>
</dbReference>
<keyword evidence="5 6" id="KW-0472">Membrane</keyword>
<dbReference type="AlphaFoldDB" id="A0A0W8E4Z9"/>
<gene>
    <name evidence="7" type="ORF">ASZ90_018869</name>
</gene>
<protein>
    <submittedName>
        <fullName evidence="7">Putative membrane protein hemolysin iii</fullName>
    </submittedName>
</protein>
<name>A0A0W8E4Z9_9ZZZZ</name>
<feature type="transmembrane region" description="Helical" evidence="6">
    <location>
        <begin position="154"/>
        <end position="176"/>
    </location>
</feature>
<evidence type="ECO:0000256" key="2">
    <source>
        <dbReference type="ARBA" id="ARBA00022475"/>
    </source>
</evidence>
<comment type="subcellular location">
    <subcellularLocation>
        <location evidence="1">Cell membrane</location>
        <topology evidence="1">Multi-pass membrane protein</topology>
    </subcellularLocation>
</comment>
<feature type="transmembrane region" description="Helical" evidence="6">
    <location>
        <begin position="62"/>
        <end position="83"/>
    </location>
</feature>
<keyword evidence="2" id="KW-1003">Cell membrane</keyword>
<dbReference type="InterPro" id="IPR005744">
    <property type="entry name" value="Hy-lIII"/>
</dbReference>
<evidence type="ECO:0000256" key="1">
    <source>
        <dbReference type="ARBA" id="ARBA00004651"/>
    </source>
</evidence>
<dbReference type="GO" id="GO:0005886">
    <property type="term" value="C:plasma membrane"/>
    <property type="evidence" value="ECO:0007669"/>
    <property type="project" value="UniProtKB-SubCell"/>
</dbReference>
<proteinExistence type="predicted"/>